<evidence type="ECO:0008006" key="5">
    <source>
        <dbReference type="Google" id="ProtNLM"/>
    </source>
</evidence>
<feature type="region of interest" description="Disordered" evidence="1">
    <location>
        <begin position="19"/>
        <end position="44"/>
    </location>
</feature>
<evidence type="ECO:0000256" key="1">
    <source>
        <dbReference type="SAM" id="MobiDB-lite"/>
    </source>
</evidence>
<evidence type="ECO:0000256" key="2">
    <source>
        <dbReference type="SAM" id="SignalP"/>
    </source>
</evidence>
<evidence type="ECO:0000313" key="4">
    <source>
        <dbReference type="Proteomes" id="UP000305517"/>
    </source>
</evidence>
<gene>
    <name evidence="3" type="ORF">FDY95_18260</name>
</gene>
<keyword evidence="2" id="KW-0732">Signal</keyword>
<dbReference type="Proteomes" id="UP000305517">
    <property type="component" value="Unassembled WGS sequence"/>
</dbReference>
<feature type="signal peptide" evidence="2">
    <location>
        <begin position="1"/>
        <end position="15"/>
    </location>
</feature>
<reference evidence="3 4" key="1">
    <citation type="submission" date="2019-05" db="EMBL/GenBank/DDBJ databases">
        <title>Hymenobacter edaphi sp. nov., isolated from abandoned arsenic-contaminated farmland soil.</title>
        <authorList>
            <person name="Nie L."/>
        </authorList>
    </citation>
    <scope>NUCLEOTIDE SEQUENCE [LARGE SCALE GENOMIC DNA]</scope>
    <source>
        <strain evidence="3 4">1-3-3-8</strain>
    </source>
</reference>
<organism evidence="3 4">
    <name type="scientific">Hymenobacter jeollabukensis</name>
    <dbReference type="NCBI Taxonomy" id="2025313"/>
    <lineage>
        <taxon>Bacteria</taxon>
        <taxon>Pseudomonadati</taxon>
        <taxon>Bacteroidota</taxon>
        <taxon>Cytophagia</taxon>
        <taxon>Cytophagales</taxon>
        <taxon>Hymenobacteraceae</taxon>
        <taxon>Hymenobacter</taxon>
    </lineage>
</organism>
<dbReference type="PROSITE" id="PS51257">
    <property type="entry name" value="PROKAR_LIPOPROTEIN"/>
    <property type="match status" value="1"/>
</dbReference>
<dbReference type="AlphaFoldDB" id="A0A5R8WLX7"/>
<accession>A0A5R8WLX7</accession>
<feature type="chain" id="PRO_5024467205" description="DUF4292 domain-containing protein" evidence="2">
    <location>
        <begin position="16"/>
        <end position="302"/>
    </location>
</feature>
<sequence length="302" mass="33192">MRLPLVALAALAGLAACQTGQPDSERNPTTEASADTTAATAPTPAMAPTRLARQVSPLINGVWVKAAYLDALTRTRSPQAVARTPAAADITAFAIDVSRPRADSVAFDAILNNHEGGALQVYLRPGRRAQSLPVSYVDYNDEGSRYELSYGLQAGDTVLRLDKYDLQNRLRQSVPYRRIRFRPTNTPDEPALNQGLERAVRQAVLAGQYAGRDSVGRPVQVLLAADGRVTGLPPFHSYDVNIDFIGPESNLNTVLFNPYSAQQRTLAYRLSRDTLRLYAVRPDAEHINLQPARLNYTLVRRR</sequence>
<dbReference type="RefSeq" id="WP_138079968.1">
    <property type="nucleotide sequence ID" value="NZ_VAJM01000010.1"/>
</dbReference>
<protein>
    <recommendedName>
        <fullName evidence="5">DUF4292 domain-containing protein</fullName>
    </recommendedName>
</protein>
<dbReference type="EMBL" id="VAJM01000010">
    <property type="protein sequence ID" value="TLM89968.1"/>
    <property type="molecule type" value="Genomic_DNA"/>
</dbReference>
<evidence type="ECO:0000313" key="3">
    <source>
        <dbReference type="EMBL" id="TLM89968.1"/>
    </source>
</evidence>
<comment type="caution">
    <text evidence="3">The sequence shown here is derived from an EMBL/GenBank/DDBJ whole genome shotgun (WGS) entry which is preliminary data.</text>
</comment>
<feature type="compositionally biased region" description="Low complexity" evidence="1">
    <location>
        <begin position="29"/>
        <end position="44"/>
    </location>
</feature>
<proteinExistence type="predicted"/>
<name>A0A5R8WLX7_9BACT</name>
<keyword evidence="4" id="KW-1185">Reference proteome</keyword>
<dbReference type="OrthoDB" id="886674at2"/>